<feature type="transmembrane region" description="Helical" evidence="2">
    <location>
        <begin position="39"/>
        <end position="60"/>
    </location>
</feature>
<feature type="compositionally biased region" description="Basic and acidic residues" evidence="1">
    <location>
        <begin position="97"/>
        <end position="106"/>
    </location>
</feature>
<evidence type="ECO:0000256" key="3">
    <source>
        <dbReference type="SAM" id="SignalP"/>
    </source>
</evidence>
<evidence type="ECO:0000256" key="2">
    <source>
        <dbReference type="SAM" id="Phobius"/>
    </source>
</evidence>
<gene>
    <name evidence="4" type="ORF">FOZ63_014748</name>
</gene>
<protein>
    <recommendedName>
        <fullName evidence="6">Secreted protein</fullName>
    </recommendedName>
</protein>
<sequence>MSCFLTPLAVSALLSAPCLLAPGDAMEVEVAAEGLDGSAAVVEVLLVFCIGLAGGVLFGVGRNDRSRDRTGVGRSSDGGKGGKDGIKGGRTGSRTSGHRDERREVVPVRVRKHIEKKSSGKGGVNQVNPLALAFSSIVLSSGLLEPPQREAFASLRR</sequence>
<evidence type="ECO:0000313" key="4">
    <source>
        <dbReference type="EMBL" id="KAF4759357.1"/>
    </source>
</evidence>
<dbReference type="AlphaFoldDB" id="A0A7J6UQB0"/>
<feature type="region of interest" description="Disordered" evidence="1">
    <location>
        <begin position="61"/>
        <end position="126"/>
    </location>
</feature>
<dbReference type="Proteomes" id="UP000553632">
    <property type="component" value="Unassembled WGS sequence"/>
</dbReference>
<proteinExistence type="predicted"/>
<name>A0A7J6UQB0_PEROL</name>
<evidence type="ECO:0000256" key="1">
    <source>
        <dbReference type="SAM" id="MobiDB-lite"/>
    </source>
</evidence>
<feature type="signal peptide" evidence="3">
    <location>
        <begin position="1"/>
        <end position="25"/>
    </location>
</feature>
<reference evidence="4 5" key="1">
    <citation type="submission" date="2020-04" db="EMBL/GenBank/DDBJ databases">
        <title>Perkinsus olseni comparative genomics.</title>
        <authorList>
            <person name="Bogema D.R."/>
        </authorList>
    </citation>
    <scope>NUCLEOTIDE SEQUENCE [LARGE SCALE GENOMIC DNA]</scope>
    <source>
        <strain evidence="4 5">ATCC PRA-207</strain>
    </source>
</reference>
<feature type="chain" id="PRO_5029449256" description="Secreted protein" evidence="3">
    <location>
        <begin position="26"/>
        <end position="157"/>
    </location>
</feature>
<keyword evidence="2" id="KW-0472">Membrane</keyword>
<keyword evidence="3" id="KW-0732">Signal</keyword>
<dbReference type="EMBL" id="JABANO010000289">
    <property type="protein sequence ID" value="KAF4759357.1"/>
    <property type="molecule type" value="Genomic_DNA"/>
</dbReference>
<accession>A0A7J6UQB0</accession>
<organism evidence="4 5">
    <name type="scientific">Perkinsus olseni</name>
    <name type="common">Perkinsus atlanticus</name>
    <dbReference type="NCBI Taxonomy" id="32597"/>
    <lineage>
        <taxon>Eukaryota</taxon>
        <taxon>Sar</taxon>
        <taxon>Alveolata</taxon>
        <taxon>Perkinsozoa</taxon>
        <taxon>Perkinsea</taxon>
        <taxon>Perkinsida</taxon>
        <taxon>Perkinsidae</taxon>
        <taxon>Perkinsus</taxon>
    </lineage>
</organism>
<evidence type="ECO:0000313" key="5">
    <source>
        <dbReference type="Proteomes" id="UP000553632"/>
    </source>
</evidence>
<comment type="caution">
    <text evidence="4">The sequence shown here is derived from an EMBL/GenBank/DDBJ whole genome shotgun (WGS) entry which is preliminary data.</text>
</comment>
<keyword evidence="2" id="KW-1133">Transmembrane helix</keyword>
<keyword evidence="5" id="KW-1185">Reference proteome</keyword>
<evidence type="ECO:0008006" key="6">
    <source>
        <dbReference type="Google" id="ProtNLM"/>
    </source>
</evidence>
<feature type="compositionally biased region" description="Basic and acidic residues" evidence="1">
    <location>
        <begin position="62"/>
        <end position="71"/>
    </location>
</feature>
<keyword evidence="2" id="KW-0812">Transmembrane</keyword>